<reference evidence="2 3" key="1">
    <citation type="submission" date="2023-03" db="EMBL/GenBank/DDBJ databases">
        <title>Paludisphaera mucosa sp. nov. a novel planctomycete from northern fen.</title>
        <authorList>
            <person name="Ivanova A."/>
        </authorList>
    </citation>
    <scope>NUCLEOTIDE SEQUENCE [LARGE SCALE GENOMIC DNA]</scope>
    <source>
        <strain evidence="2 3">Pla2</strain>
    </source>
</reference>
<dbReference type="Proteomes" id="UP001216907">
    <property type="component" value="Unassembled WGS sequence"/>
</dbReference>
<dbReference type="EMBL" id="JARRAG010000002">
    <property type="protein sequence ID" value="MDG3007971.1"/>
    <property type="molecule type" value="Genomic_DNA"/>
</dbReference>
<keyword evidence="1" id="KW-0472">Membrane</keyword>
<sequence length="97" mass="10882">MAEESKSVGWVAAMLALLVAYFGWGFLAADYFQHDPTGDAEKANFWINSVTQLPNLPGVLSYGFRERLWIVGLVVGLEVGVLILWLVLRKLEKELSR</sequence>
<gene>
    <name evidence="2" type="ORF">PZE19_29760</name>
</gene>
<comment type="caution">
    <text evidence="2">The sequence shown here is derived from an EMBL/GenBank/DDBJ whole genome shotgun (WGS) entry which is preliminary data.</text>
</comment>
<organism evidence="2 3">
    <name type="scientific">Paludisphaera mucosa</name>
    <dbReference type="NCBI Taxonomy" id="3030827"/>
    <lineage>
        <taxon>Bacteria</taxon>
        <taxon>Pseudomonadati</taxon>
        <taxon>Planctomycetota</taxon>
        <taxon>Planctomycetia</taxon>
        <taxon>Isosphaerales</taxon>
        <taxon>Isosphaeraceae</taxon>
        <taxon>Paludisphaera</taxon>
    </lineage>
</organism>
<keyword evidence="1" id="KW-1133">Transmembrane helix</keyword>
<keyword evidence="1" id="KW-0812">Transmembrane</keyword>
<keyword evidence="3" id="KW-1185">Reference proteome</keyword>
<evidence type="ECO:0000313" key="3">
    <source>
        <dbReference type="Proteomes" id="UP001216907"/>
    </source>
</evidence>
<feature type="transmembrane region" description="Helical" evidence="1">
    <location>
        <begin position="68"/>
        <end position="88"/>
    </location>
</feature>
<dbReference type="RefSeq" id="WP_277864239.1">
    <property type="nucleotide sequence ID" value="NZ_JARRAG010000002.1"/>
</dbReference>
<name>A0ABT6FK72_9BACT</name>
<proteinExistence type="predicted"/>
<protein>
    <submittedName>
        <fullName evidence="2">Uncharacterized protein</fullName>
    </submittedName>
</protein>
<accession>A0ABT6FK72</accession>
<feature type="transmembrane region" description="Helical" evidence="1">
    <location>
        <begin position="7"/>
        <end position="27"/>
    </location>
</feature>
<evidence type="ECO:0000313" key="2">
    <source>
        <dbReference type="EMBL" id="MDG3007971.1"/>
    </source>
</evidence>
<evidence type="ECO:0000256" key="1">
    <source>
        <dbReference type="SAM" id="Phobius"/>
    </source>
</evidence>